<dbReference type="HOGENOM" id="CLU_3112236_0_0_1"/>
<organism evidence="1 2">
    <name type="scientific">Suillus luteus UH-Slu-Lm8-n1</name>
    <dbReference type="NCBI Taxonomy" id="930992"/>
    <lineage>
        <taxon>Eukaryota</taxon>
        <taxon>Fungi</taxon>
        <taxon>Dikarya</taxon>
        <taxon>Basidiomycota</taxon>
        <taxon>Agaricomycotina</taxon>
        <taxon>Agaricomycetes</taxon>
        <taxon>Agaricomycetidae</taxon>
        <taxon>Boletales</taxon>
        <taxon>Suillineae</taxon>
        <taxon>Suillaceae</taxon>
        <taxon>Suillus</taxon>
    </lineage>
</organism>
<evidence type="ECO:0000313" key="1">
    <source>
        <dbReference type="EMBL" id="KIK37154.1"/>
    </source>
</evidence>
<proteinExistence type="predicted"/>
<dbReference type="InParanoid" id="A0A0D0AG89"/>
<reference evidence="1 2" key="1">
    <citation type="submission" date="2014-04" db="EMBL/GenBank/DDBJ databases">
        <authorList>
            <consortium name="DOE Joint Genome Institute"/>
            <person name="Kuo A."/>
            <person name="Ruytinx J."/>
            <person name="Rineau F."/>
            <person name="Colpaert J."/>
            <person name="Kohler A."/>
            <person name="Nagy L.G."/>
            <person name="Floudas D."/>
            <person name="Copeland A."/>
            <person name="Barry K.W."/>
            <person name="Cichocki N."/>
            <person name="Veneault-Fourrey C."/>
            <person name="LaButti K."/>
            <person name="Lindquist E.A."/>
            <person name="Lipzen A."/>
            <person name="Lundell T."/>
            <person name="Morin E."/>
            <person name="Murat C."/>
            <person name="Sun H."/>
            <person name="Tunlid A."/>
            <person name="Henrissat B."/>
            <person name="Grigoriev I.V."/>
            <person name="Hibbett D.S."/>
            <person name="Martin F."/>
            <person name="Nordberg H.P."/>
            <person name="Cantor M.N."/>
            <person name="Hua S.X."/>
        </authorList>
    </citation>
    <scope>NUCLEOTIDE SEQUENCE [LARGE SCALE GENOMIC DNA]</scope>
    <source>
        <strain evidence="1 2">UH-Slu-Lm8-n1</strain>
    </source>
</reference>
<dbReference type="AlphaFoldDB" id="A0A0D0AG89"/>
<dbReference type="Proteomes" id="UP000054485">
    <property type="component" value="Unassembled WGS sequence"/>
</dbReference>
<name>A0A0D0AG89_9AGAM</name>
<accession>A0A0D0AG89</accession>
<dbReference type="OrthoDB" id="3252362at2759"/>
<keyword evidence="2" id="KW-1185">Reference proteome</keyword>
<dbReference type="EMBL" id="KN835472">
    <property type="protein sequence ID" value="KIK37154.1"/>
    <property type="molecule type" value="Genomic_DNA"/>
</dbReference>
<sequence>VAWGAAEIDAQCQRLPPNCPIRLFSKGVTGLSRIGHTEHAQICRFLLGIIV</sequence>
<protein>
    <submittedName>
        <fullName evidence="1">Uncharacterized protein</fullName>
    </submittedName>
</protein>
<feature type="non-terminal residue" evidence="1">
    <location>
        <position position="1"/>
    </location>
</feature>
<evidence type="ECO:0000313" key="2">
    <source>
        <dbReference type="Proteomes" id="UP000054485"/>
    </source>
</evidence>
<feature type="non-terminal residue" evidence="1">
    <location>
        <position position="51"/>
    </location>
</feature>
<gene>
    <name evidence="1" type="ORF">CY34DRAFT_28571</name>
</gene>
<reference evidence="2" key="2">
    <citation type="submission" date="2015-01" db="EMBL/GenBank/DDBJ databases">
        <title>Evolutionary Origins and Diversification of the Mycorrhizal Mutualists.</title>
        <authorList>
            <consortium name="DOE Joint Genome Institute"/>
            <consortium name="Mycorrhizal Genomics Consortium"/>
            <person name="Kohler A."/>
            <person name="Kuo A."/>
            <person name="Nagy L.G."/>
            <person name="Floudas D."/>
            <person name="Copeland A."/>
            <person name="Barry K.W."/>
            <person name="Cichocki N."/>
            <person name="Veneault-Fourrey C."/>
            <person name="LaButti K."/>
            <person name="Lindquist E.A."/>
            <person name="Lipzen A."/>
            <person name="Lundell T."/>
            <person name="Morin E."/>
            <person name="Murat C."/>
            <person name="Riley R."/>
            <person name="Ohm R."/>
            <person name="Sun H."/>
            <person name="Tunlid A."/>
            <person name="Henrissat B."/>
            <person name="Grigoriev I.V."/>
            <person name="Hibbett D.S."/>
            <person name="Martin F."/>
        </authorList>
    </citation>
    <scope>NUCLEOTIDE SEQUENCE [LARGE SCALE GENOMIC DNA]</scope>
    <source>
        <strain evidence="2">UH-Slu-Lm8-n1</strain>
    </source>
</reference>